<dbReference type="EnsemblPlants" id="TraesCS5B02G128900.1">
    <property type="protein sequence ID" value="TraesCS5B02G128900.1"/>
    <property type="gene ID" value="TraesCS5B02G128900"/>
</dbReference>
<dbReference type="AlphaFoldDB" id="A0A3B6LJ38"/>
<dbReference type="PaxDb" id="4565-Traes_5BL_685CE90DD.1"/>
<dbReference type="Gramene" id="TraesCS5B02G128900.1">
    <property type="protein sequence ID" value="TraesCS5B02G128900.1"/>
    <property type="gene ID" value="TraesCS5B02G128900"/>
</dbReference>
<dbReference type="OMA" id="TICLQMQ"/>
<organism evidence="3">
    <name type="scientific">Triticum aestivum</name>
    <name type="common">Wheat</name>
    <dbReference type="NCBI Taxonomy" id="4565"/>
    <lineage>
        <taxon>Eukaryota</taxon>
        <taxon>Viridiplantae</taxon>
        <taxon>Streptophyta</taxon>
        <taxon>Embryophyta</taxon>
        <taxon>Tracheophyta</taxon>
        <taxon>Spermatophyta</taxon>
        <taxon>Magnoliopsida</taxon>
        <taxon>Liliopsida</taxon>
        <taxon>Poales</taxon>
        <taxon>Poaceae</taxon>
        <taxon>BOP clade</taxon>
        <taxon>Pooideae</taxon>
        <taxon>Triticodae</taxon>
        <taxon>Triticeae</taxon>
        <taxon>Triticinae</taxon>
        <taxon>Triticum</taxon>
    </lineage>
</organism>
<evidence type="ECO:0000256" key="1">
    <source>
        <dbReference type="SAM" id="MobiDB-lite"/>
    </source>
</evidence>
<accession>A0A3B6LJ38</accession>
<feature type="domain" description="DUF6598" evidence="2">
    <location>
        <begin position="317"/>
        <end position="598"/>
    </location>
</feature>
<dbReference type="Proteomes" id="UP000019116">
    <property type="component" value="Chromosome 5B"/>
</dbReference>
<dbReference type="Gramene" id="TraesCS5B03G0352900.1">
    <property type="protein sequence ID" value="TraesCS5B03G0352900.1.CDS"/>
    <property type="gene ID" value="TraesCS5B03G0352900"/>
</dbReference>
<dbReference type="PANTHER" id="PTHR33065:SF158">
    <property type="entry name" value="DUF6598 DOMAIN-CONTAINING PROTEIN"/>
    <property type="match status" value="1"/>
</dbReference>
<dbReference type="PANTHER" id="PTHR33065">
    <property type="entry name" value="OS07G0486400 PROTEIN"/>
    <property type="match status" value="1"/>
</dbReference>
<evidence type="ECO:0000313" key="3">
    <source>
        <dbReference type="EnsemblPlants" id="TraesCS5B02G128900.1"/>
    </source>
</evidence>
<dbReference type="Pfam" id="PF20241">
    <property type="entry name" value="DUF6598"/>
    <property type="match status" value="1"/>
</dbReference>
<protein>
    <recommendedName>
        <fullName evidence="2">DUF6598 domain-containing protein</fullName>
    </recommendedName>
</protein>
<reference evidence="3" key="2">
    <citation type="submission" date="2018-10" db="UniProtKB">
        <authorList>
            <consortium name="EnsemblPlants"/>
        </authorList>
    </citation>
    <scope>IDENTIFICATION</scope>
</reference>
<dbReference type="InterPro" id="IPR046533">
    <property type="entry name" value="DUF6598"/>
</dbReference>
<feature type="region of interest" description="Disordered" evidence="1">
    <location>
        <begin position="1"/>
        <end position="107"/>
    </location>
</feature>
<name>A0A3B6LJ38_WHEAT</name>
<dbReference type="Gramene" id="TraesROB_scaffold_103974_01G000100.1">
    <property type="protein sequence ID" value="TraesROB_scaffold_103974_01G000100.1"/>
    <property type="gene ID" value="TraesROB_scaffold_103974_01G000100"/>
</dbReference>
<feature type="compositionally biased region" description="Basic and acidic residues" evidence="1">
    <location>
        <begin position="14"/>
        <end position="58"/>
    </location>
</feature>
<evidence type="ECO:0000313" key="4">
    <source>
        <dbReference type="Proteomes" id="UP000019116"/>
    </source>
</evidence>
<evidence type="ECO:0000259" key="2">
    <source>
        <dbReference type="Pfam" id="PF20241"/>
    </source>
</evidence>
<sequence>MPNPKRPAVTADDPDPKRRALHDPVPERRAGEDPDSERRAGDDPDPERRRGDDPDPDPKRRRGDAPDGASPNRLPDGASPNRLPDGGDPSGQRTAMAYGGGAEGWSTEDKVEKVYAQKEVAMDITERKEQIETICLQMQETASFLTKINASQPALLMEREDIPNQISALCDNLSKFRTVLVEIGFDAAGSKSSMKKKDLVGIYAANRMREMQEEISKKEKIRIRDQLQLIPLQEPEEYMHEYYRLHPHQEEETKLTRSLKKQIAEEESLYATYRRGRKGLLAGSTFEAESMISPMHFTFCPPGVASEDDVAVTTGTSLEIFSIKIAQIKGDLNWPLYVYGVVAARDRVDFNRNILFNRMRNNAQKVTEADPFLCLTGPARAILPEVEFEVELMVKGRTKSCDRALIYQAYPYIHSCADLYSIGLHNCLCEIKLSLQQLVNSVQATIIAVQIVNAGTCTFKYGGRVACSLKSNEAIVCDSKGFLMEDPPGAGATWTGLPFIDPPGTQVVLLDSRYCDDGEMPMSTDGYLDLMRRVVSVELPVDHFYYPEKLEETLKVQVEAYSESGVVSAKGHVKFTPKLCNISKAVCDIGDSKVEITVAWSVHVVCKT</sequence>
<keyword evidence="4" id="KW-1185">Reference proteome</keyword>
<reference evidence="3" key="1">
    <citation type="submission" date="2018-08" db="EMBL/GenBank/DDBJ databases">
        <authorList>
            <person name="Rossello M."/>
        </authorList>
    </citation>
    <scope>NUCLEOTIDE SEQUENCE [LARGE SCALE GENOMIC DNA]</scope>
    <source>
        <strain evidence="3">cv. Chinese Spring</strain>
    </source>
</reference>
<proteinExistence type="predicted"/>